<reference evidence="1" key="1">
    <citation type="journal article" date="2015" name="Nature">
        <title>Complex archaea that bridge the gap between prokaryotes and eukaryotes.</title>
        <authorList>
            <person name="Spang A."/>
            <person name="Saw J.H."/>
            <person name="Jorgensen S.L."/>
            <person name="Zaremba-Niedzwiedzka K."/>
            <person name="Martijn J."/>
            <person name="Lind A.E."/>
            <person name="van Eijk R."/>
            <person name="Schleper C."/>
            <person name="Guy L."/>
            <person name="Ettema T.J."/>
        </authorList>
    </citation>
    <scope>NUCLEOTIDE SEQUENCE</scope>
</reference>
<organism evidence="1">
    <name type="scientific">marine sediment metagenome</name>
    <dbReference type="NCBI Taxonomy" id="412755"/>
    <lineage>
        <taxon>unclassified sequences</taxon>
        <taxon>metagenomes</taxon>
        <taxon>ecological metagenomes</taxon>
    </lineage>
</organism>
<gene>
    <name evidence="1" type="ORF">LCGC14_1575370</name>
</gene>
<proteinExistence type="predicted"/>
<comment type="caution">
    <text evidence="1">The sequence shown here is derived from an EMBL/GenBank/DDBJ whole genome shotgun (WGS) entry which is preliminary data.</text>
</comment>
<evidence type="ECO:0000313" key="1">
    <source>
        <dbReference type="EMBL" id="KKM27373.1"/>
    </source>
</evidence>
<name>A0A0F9KZE5_9ZZZZ</name>
<protein>
    <submittedName>
        <fullName evidence="1">Uncharacterized protein</fullName>
    </submittedName>
</protein>
<accession>A0A0F9KZE5</accession>
<dbReference type="AlphaFoldDB" id="A0A0F9KZE5"/>
<dbReference type="EMBL" id="LAZR01012334">
    <property type="protein sequence ID" value="KKM27373.1"/>
    <property type="molecule type" value="Genomic_DNA"/>
</dbReference>
<sequence>MDEDCEPVIAQRTTWMAAMELATRTDSSLAEKIGGVHVQVADFETQPFLAMRAKIMLAVQGGLERETAEKLTSGEKSTDTDIEIELTAAELVYLDMAVRVADFKGALSFKKALWRAIAVILERKP</sequence>